<dbReference type="Gene3D" id="3.10.100.10">
    <property type="entry name" value="Mannose-Binding Protein A, subunit A"/>
    <property type="match status" value="1"/>
</dbReference>
<accession>C4A0W2</accession>
<evidence type="ECO:0000259" key="1">
    <source>
        <dbReference type="PROSITE" id="PS50041"/>
    </source>
</evidence>
<dbReference type="InterPro" id="IPR050801">
    <property type="entry name" value="Ca-Dep_Lectins_ImmuneDev"/>
</dbReference>
<feature type="domain" description="C-type lectin" evidence="1">
    <location>
        <begin position="36"/>
        <end position="162"/>
    </location>
</feature>
<dbReference type="PANTHER" id="PTHR22801:SF63">
    <property type="entry name" value="C-TYPE LECTIN DOMAIN-CONTAINING PROTEIN"/>
    <property type="match status" value="1"/>
</dbReference>
<dbReference type="InterPro" id="IPR016186">
    <property type="entry name" value="C-type_lectin-like/link_sf"/>
</dbReference>
<reference evidence="2" key="1">
    <citation type="journal article" date="2008" name="Nature">
        <title>The amphioxus genome and the evolution of the chordate karyotype.</title>
        <authorList>
            <consortium name="US DOE Joint Genome Institute (JGI-PGF)"/>
            <person name="Putnam N.H."/>
            <person name="Butts T."/>
            <person name="Ferrier D.E.K."/>
            <person name="Furlong R.F."/>
            <person name="Hellsten U."/>
            <person name="Kawashima T."/>
            <person name="Robinson-Rechavi M."/>
            <person name="Shoguchi E."/>
            <person name="Terry A."/>
            <person name="Yu J.-K."/>
            <person name="Benito-Gutierrez E.L."/>
            <person name="Dubchak I."/>
            <person name="Garcia-Fernandez J."/>
            <person name="Gibson-Brown J.J."/>
            <person name="Grigoriev I.V."/>
            <person name="Horton A.C."/>
            <person name="de Jong P.J."/>
            <person name="Jurka J."/>
            <person name="Kapitonov V.V."/>
            <person name="Kohara Y."/>
            <person name="Kuroki Y."/>
            <person name="Lindquist E."/>
            <person name="Lucas S."/>
            <person name="Osoegawa K."/>
            <person name="Pennacchio L.A."/>
            <person name="Salamov A.A."/>
            <person name="Satou Y."/>
            <person name="Sauka-Spengler T."/>
            <person name="Schmutz J."/>
            <person name="Shin-I T."/>
            <person name="Toyoda A."/>
            <person name="Bronner-Fraser M."/>
            <person name="Fujiyama A."/>
            <person name="Holland L.Z."/>
            <person name="Holland P.W.H."/>
            <person name="Satoh N."/>
            <person name="Rokhsar D.S."/>
        </authorList>
    </citation>
    <scope>NUCLEOTIDE SEQUENCE [LARGE SCALE GENOMIC DNA]</scope>
    <source>
        <strain evidence="2">S238N-H82</strain>
        <tissue evidence="2">Testes</tissue>
    </source>
</reference>
<evidence type="ECO:0000313" key="2">
    <source>
        <dbReference type="EMBL" id="EEN41567.1"/>
    </source>
</evidence>
<proteinExistence type="predicted"/>
<dbReference type="AlphaFoldDB" id="C4A0W2"/>
<dbReference type="InParanoid" id="C4A0W2"/>
<dbReference type="SUPFAM" id="SSF56436">
    <property type="entry name" value="C-type lectin-like"/>
    <property type="match status" value="1"/>
</dbReference>
<dbReference type="EMBL" id="GG666832">
    <property type="protein sequence ID" value="EEN41567.1"/>
    <property type="molecule type" value="Genomic_DNA"/>
</dbReference>
<dbReference type="eggNOG" id="KOG4297">
    <property type="taxonomic scope" value="Eukaryota"/>
</dbReference>
<dbReference type="InterPro" id="IPR016187">
    <property type="entry name" value="CTDL_fold"/>
</dbReference>
<dbReference type="PANTHER" id="PTHR22801">
    <property type="entry name" value="LITHOSTATHINE"/>
    <property type="match status" value="1"/>
</dbReference>
<gene>
    <name evidence="2" type="ORF">BRAFLDRAFT_258396</name>
</gene>
<protein>
    <recommendedName>
        <fullName evidence="1">C-type lectin domain-containing protein</fullName>
    </recommendedName>
</protein>
<dbReference type="Pfam" id="PF00059">
    <property type="entry name" value="Lectin_C"/>
    <property type="match status" value="1"/>
</dbReference>
<dbReference type="InterPro" id="IPR001304">
    <property type="entry name" value="C-type_lectin-like"/>
</dbReference>
<dbReference type="CDD" id="cd00037">
    <property type="entry name" value="CLECT"/>
    <property type="match status" value="1"/>
</dbReference>
<name>C4A0W2_BRAFL</name>
<dbReference type="SMART" id="SM00034">
    <property type="entry name" value="CLECT"/>
    <property type="match status" value="1"/>
</dbReference>
<organism>
    <name type="scientific">Branchiostoma floridae</name>
    <name type="common">Florida lancelet</name>
    <name type="synonym">Amphioxus</name>
    <dbReference type="NCBI Taxonomy" id="7739"/>
    <lineage>
        <taxon>Eukaryota</taxon>
        <taxon>Metazoa</taxon>
        <taxon>Chordata</taxon>
        <taxon>Cephalochordata</taxon>
        <taxon>Leptocardii</taxon>
        <taxon>Amphioxiformes</taxon>
        <taxon>Branchiostomatidae</taxon>
        <taxon>Branchiostoma</taxon>
    </lineage>
</organism>
<dbReference type="PROSITE" id="PS50041">
    <property type="entry name" value="C_TYPE_LECTIN_2"/>
    <property type="match status" value="1"/>
</dbReference>
<sequence>MTTTPVATTTTMATTAHKTTSPTTVAGACPQGYKLFEANCYKVFTYQKSHEESVLECKKDGAILATPRDSATNQFLVTLKNKVAGMNTYVRIGLTDHVQEGVYEWSDGSPLREGDFSTWNPRSRNSDSKDCVEYYKGVARYTDRLNKWTAANCGFMQMFICQGNTAIPRHL</sequence>